<comment type="caution">
    <text evidence="1">The sequence shown here is derived from an EMBL/GenBank/DDBJ whole genome shotgun (WGS) entry which is preliminary data.</text>
</comment>
<organism evidence="1 2">
    <name type="scientific">Bacillus thuringiensis</name>
    <dbReference type="NCBI Taxonomy" id="1428"/>
    <lineage>
        <taxon>Bacteria</taxon>
        <taxon>Bacillati</taxon>
        <taxon>Bacillota</taxon>
        <taxon>Bacilli</taxon>
        <taxon>Bacillales</taxon>
        <taxon>Bacillaceae</taxon>
        <taxon>Bacillus</taxon>
        <taxon>Bacillus cereus group</taxon>
    </lineage>
</organism>
<sequence length="29" mass="3594">MKRNYLLLRQNIALIIFFETEDRKADIRI</sequence>
<evidence type="ECO:0000313" key="2">
    <source>
        <dbReference type="Proteomes" id="UP000220397"/>
    </source>
</evidence>
<accession>A0A9X6Z2V7</accession>
<gene>
    <name evidence="1" type="ORF">CN398_21315</name>
</gene>
<evidence type="ECO:0000313" key="1">
    <source>
        <dbReference type="EMBL" id="PFA97599.1"/>
    </source>
</evidence>
<dbReference type="Proteomes" id="UP000220397">
    <property type="component" value="Unassembled WGS sequence"/>
</dbReference>
<dbReference type="AlphaFoldDB" id="A0A9X6Z2V7"/>
<reference evidence="1 2" key="1">
    <citation type="submission" date="2017-09" db="EMBL/GenBank/DDBJ databases">
        <title>Large-scale bioinformatics analysis of Bacillus genomes uncovers conserved roles of natural products in bacterial physiology.</title>
        <authorList>
            <consortium name="Agbiome Team Llc"/>
            <person name="Bleich R.M."/>
            <person name="Kirk G.J."/>
            <person name="Santa Maria K.C."/>
            <person name="Allen S.E."/>
            <person name="Farag S."/>
            <person name="Shank E.A."/>
            <person name="Bowers A."/>
        </authorList>
    </citation>
    <scope>NUCLEOTIDE SEQUENCE [LARGE SCALE GENOMIC DNA]</scope>
    <source>
        <strain evidence="1 2">AFS015413</strain>
    </source>
</reference>
<name>A0A9X6Z2V7_BACTU</name>
<proteinExistence type="predicted"/>
<dbReference type="EMBL" id="NTUS01000075">
    <property type="protein sequence ID" value="PFA97599.1"/>
    <property type="molecule type" value="Genomic_DNA"/>
</dbReference>
<protein>
    <submittedName>
        <fullName evidence="1">Uncharacterized protein</fullName>
    </submittedName>
</protein>